<dbReference type="PANTHER" id="PTHR43133:SF64">
    <property type="entry name" value="ECF SIGMA FACTOR"/>
    <property type="match status" value="1"/>
</dbReference>
<feature type="region of interest" description="Disordered" evidence="4">
    <location>
        <begin position="544"/>
        <end position="568"/>
    </location>
</feature>
<reference evidence="6" key="1">
    <citation type="submission" date="2021-02" db="EMBL/GenBank/DDBJ databases">
        <authorList>
            <person name="Dougan E. K."/>
            <person name="Rhodes N."/>
            <person name="Thang M."/>
            <person name="Chan C."/>
        </authorList>
    </citation>
    <scope>NUCLEOTIDE SEQUENCE</scope>
</reference>
<dbReference type="SUPFAM" id="SSF88946">
    <property type="entry name" value="Sigma2 domain of RNA polymerase sigma factors"/>
    <property type="match status" value="1"/>
</dbReference>
<dbReference type="EMBL" id="CAJNJA010000001">
    <property type="protein sequence ID" value="CAE7149386.1"/>
    <property type="molecule type" value="Genomic_DNA"/>
</dbReference>
<dbReference type="Gene3D" id="1.10.1740.10">
    <property type="match status" value="1"/>
</dbReference>
<proteinExistence type="predicted"/>
<dbReference type="GO" id="GO:0016987">
    <property type="term" value="F:sigma factor activity"/>
    <property type="evidence" value="ECO:0007669"/>
    <property type="project" value="UniProtKB-KW"/>
</dbReference>
<accession>A0A812IPP4</accession>
<dbReference type="InterPro" id="IPR013325">
    <property type="entry name" value="RNA_pol_sigma_r2"/>
</dbReference>
<evidence type="ECO:0000256" key="2">
    <source>
        <dbReference type="ARBA" id="ARBA00023082"/>
    </source>
</evidence>
<dbReference type="PANTHER" id="PTHR43133">
    <property type="entry name" value="RNA POLYMERASE ECF-TYPE SIGMA FACTO"/>
    <property type="match status" value="1"/>
</dbReference>
<sequence>MIVAAELIPFWLNLASGFVMLICIVGAGLSAPWPALWAASERQHVLLGGLLALLFLWLLSFQVIAGVWIHLLGVTSLTLIVGWRFTILGATLVLFVFLWWLQQSMLAAPLAWLFSVLVPATTTRLLVHFLRTHALRNLFVYMLGAGFGGGLLSVLVLGILALPTFWVIGQPEWITLSLDNWAFILLLMFPEGFINGMLVTAFTVFYPDVVKTFNEDFYLKIVSAKGFSDRIKNRLDQRGDRVENRLDNRGDRVNDRLDVASQRANANDKPRYAARLDRKGDQIDHRLDRKGSRIDHRLDRKDLMDHVGYADQMVNPVDLNQFLASVEKRAYSMAMVSVRNVDDALDIVQDAMFTLARKYGSKPSNEWAPLFYRVLNNRVMDFHRANSRRAGLFSRFVFTDGQPQDDIEQIAGSPRDNPEFSQELDASTARLFESLAQLPARQQQAFMLRAWEGQQLREQEQILAQVSQARLPVLDDEEMAAALHVELLEELEFVAWMMTEEVLSEEGQLPVEMSFLEYLGAMIEVDGQLLDVTEVFSREIQDAGQPAQIENNNDTSAELPVGLPEVRQ</sequence>
<feature type="transmembrane region" description="Helical" evidence="5">
    <location>
        <begin position="106"/>
        <end position="127"/>
    </location>
</feature>
<evidence type="ECO:0000256" key="5">
    <source>
        <dbReference type="SAM" id="Phobius"/>
    </source>
</evidence>
<organism evidence="6 7">
    <name type="scientific">Symbiodinium necroappetens</name>
    <dbReference type="NCBI Taxonomy" id="1628268"/>
    <lineage>
        <taxon>Eukaryota</taxon>
        <taxon>Sar</taxon>
        <taxon>Alveolata</taxon>
        <taxon>Dinophyceae</taxon>
        <taxon>Suessiales</taxon>
        <taxon>Symbiodiniaceae</taxon>
        <taxon>Symbiodinium</taxon>
    </lineage>
</organism>
<keyword evidence="3" id="KW-0804">Transcription</keyword>
<evidence type="ECO:0000313" key="6">
    <source>
        <dbReference type="EMBL" id="CAE7149386.1"/>
    </source>
</evidence>
<comment type="caution">
    <text evidence="6">The sequence shown here is derived from an EMBL/GenBank/DDBJ whole genome shotgun (WGS) entry which is preliminary data.</text>
</comment>
<feature type="transmembrane region" description="Helical" evidence="5">
    <location>
        <begin position="139"/>
        <end position="169"/>
    </location>
</feature>
<keyword evidence="7" id="KW-1185">Reference proteome</keyword>
<evidence type="ECO:0000256" key="1">
    <source>
        <dbReference type="ARBA" id="ARBA00023015"/>
    </source>
</evidence>
<dbReference type="InterPro" id="IPR014284">
    <property type="entry name" value="RNA_pol_sigma-70_dom"/>
</dbReference>
<gene>
    <name evidence="6" type="ORF">SNEC2469_LOCUS116</name>
</gene>
<keyword evidence="5" id="KW-1133">Transmembrane helix</keyword>
<keyword evidence="5" id="KW-0812">Transmembrane</keyword>
<evidence type="ECO:0000256" key="3">
    <source>
        <dbReference type="ARBA" id="ARBA00023163"/>
    </source>
</evidence>
<feature type="transmembrane region" description="Helical" evidence="5">
    <location>
        <begin position="181"/>
        <end position="206"/>
    </location>
</feature>
<feature type="transmembrane region" description="Helical" evidence="5">
    <location>
        <begin position="12"/>
        <end position="33"/>
    </location>
</feature>
<dbReference type="GO" id="GO:0006352">
    <property type="term" value="P:DNA-templated transcription initiation"/>
    <property type="evidence" value="ECO:0007669"/>
    <property type="project" value="InterPro"/>
</dbReference>
<keyword evidence="5" id="KW-0472">Membrane</keyword>
<dbReference type="AlphaFoldDB" id="A0A812IPP4"/>
<name>A0A812IPP4_9DINO</name>
<dbReference type="Proteomes" id="UP000601435">
    <property type="component" value="Unassembled WGS sequence"/>
</dbReference>
<feature type="transmembrane region" description="Helical" evidence="5">
    <location>
        <begin position="81"/>
        <end position="100"/>
    </location>
</feature>
<keyword evidence="2" id="KW-0731">Sigma factor</keyword>
<protein>
    <submittedName>
        <fullName evidence="6">Uncharacterized protein</fullName>
    </submittedName>
</protein>
<dbReference type="NCBIfam" id="TIGR02937">
    <property type="entry name" value="sigma70-ECF"/>
    <property type="match status" value="1"/>
</dbReference>
<dbReference type="InterPro" id="IPR039425">
    <property type="entry name" value="RNA_pol_sigma-70-like"/>
</dbReference>
<keyword evidence="1" id="KW-0805">Transcription regulation</keyword>
<evidence type="ECO:0000313" key="7">
    <source>
        <dbReference type="Proteomes" id="UP000601435"/>
    </source>
</evidence>
<evidence type="ECO:0000256" key="4">
    <source>
        <dbReference type="SAM" id="MobiDB-lite"/>
    </source>
</evidence>
<feature type="transmembrane region" description="Helical" evidence="5">
    <location>
        <begin position="45"/>
        <end position="69"/>
    </location>
</feature>